<dbReference type="InterPro" id="IPR023997">
    <property type="entry name" value="TonB-dep_OMP_SusC/RagA_CS"/>
</dbReference>
<evidence type="ECO:0000256" key="6">
    <source>
        <dbReference type="ARBA" id="ARBA00023237"/>
    </source>
</evidence>
<feature type="domain" description="TonB-dependent receptor plug" evidence="9">
    <location>
        <begin position="137"/>
        <end position="242"/>
    </location>
</feature>
<dbReference type="EMBL" id="JAJADR010000002">
    <property type="protein sequence ID" value="MCB2407874.1"/>
    <property type="molecule type" value="Genomic_DNA"/>
</dbReference>
<dbReference type="InterPro" id="IPR039426">
    <property type="entry name" value="TonB-dep_rcpt-like"/>
</dbReference>
<dbReference type="SUPFAM" id="SSF49464">
    <property type="entry name" value="Carboxypeptidase regulatory domain-like"/>
    <property type="match status" value="1"/>
</dbReference>
<keyword evidence="6 7" id="KW-0998">Cell outer membrane</keyword>
<evidence type="ECO:0000256" key="3">
    <source>
        <dbReference type="ARBA" id="ARBA00022452"/>
    </source>
</evidence>
<dbReference type="SUPFAM" id="SSF56935">
    <property type="entry name" value="Porins"/>
    <property type="match status" value="1"/>
</dbReference>
<dbReference type="InterPro" id="IPR008969">
    <property type="entry name" value="CarboxyPept-like_regulatory"/>
</dbReference>
<keyword evidence="3 7" id="KW-1134">Transmembrane beta strand</keyword>
<keyword evidence="4 7" id="KW-0812">Transmembrane</keyword>
<name>A0ABS8AR42_9BACT</name>
<dbReference type="InterPro" id="IPR023996">
    <property type="entry name" value="TonB-dep_OMP_SusC/RagA"/>
</dbReference>
<evidence type="ECO:0000259" key="9">
    <source>
        <dbReference type="Pfam" id="PF07715"/>
    </source>
</evidence>
<comment type="caution">
    <text evidence="10">The sequence shown here is derived from an EMBL/GenBank/DDBJ whole genome shotgun (WGS) entry which is preliminary data.</text>
</comment>
<dbReference type="Gene3D" id="2.60.40.1120">
    <property type="entry name" value="Carboxypeptidase-like, regulatory domain"/>
    <property type="match status" value="1"/>
</dbReference>
<accession>A0ABS8AR42</accession>
<dbReference type="InterPro" id="IPR036942">
    <property type="entry name" value="Beta-barrel_TonB_sf"/>
</dbReference>
<comment type="subcellular location">
    <subcellularLocation>
        <location evidence="1 7">Cell outer membrane</location>
        <topology evidence="1 7">Multi-pass membrane protein</topology>
    </subcellularLocation>
</comment>
<dbReference type="Pfam" id="PF07715">
    <property type="entry name" value="Plug"/>
    <property type="match status" value="1"/>
</dbReference>
<dbReference type="Gene3D" id="2.40.170.20">
    <property type="entry name" value="TonB-dependent receptor, beta-barrel domain"/>
    <property type="match status" value="1"/>
</dbReference>
<dbReference type="InterPro" id="IPR037066">
    <property type="entry name" value="Plug_dom_sf"/>
</dbReference>
<evidence type="ECO:0000256" key="4">
    <source>
        <dbReference type="ARBA" id="ARBA00022692"/>
    </source>
</evidence>
<gene>
    <name evidence="10" type="ORF">LGH74_07790</name>
</gene>
<evidence type="ECO:0000256" key="7">
    <source>
        <dbReference type="PROSITE-ProRule" id="PRU01360"/>
    </source>
</evidence>
<evidence type="ECO:0000313" key="10">
    <source>
        <dbReference type="EMBL" id="MCB2407874.1"/>
    </source>
</evidence>
<keyword evidence="10" id="KW-0675">Receptor</keyword>
<keyword evidence="11" id="KW-1185">Reference proteome</keyword>
<evidence type="ECO:0000256" key="1">
    <source>
        <dbReference type="ARBA" id="ARBA00004571"/>
    </source>
</evidence>
<dbReference type="PROSITE" id="PS52016">
    <property type="entry name" value="TONB_DEPENDENT_REC_3"/>
    <property type="match status" value="1"/>
</dbReference>
<protein>
    <submittedName>
        <fullName evidence="10">TonB-dependent receptor</fullName>
    </submittedName>
</protein>
<dbReference type="Gene3D" id="2.170.130.10">
    <property type="entry name" value="TonB-dependent receptor, plug domain"/>
    <property type="match status" value="1"/>
</dbReference>
<dbReference type="NCBIfam" id="TIGR04056">
    <property type="entry name" value="OMP_RagA_SusC"/>
    <property type="match status" value="1"/>
</dbReference>
<organism evidence="10 11">
    <name type="scientific">Hymenobacter lucidus</name>
    <dbReference type="NCBI Taxonomy" id="2880930"/>
    <lineage>
        <taxon>Bacteria</taxon>
        <taxon>Pseudomonadati</taxon>
        <taxon>Bacteroidota</taxon>
        <taxon>Cytophagia</taxon>
        <taxon>Cytophagales</taxon>
        <taxon>Hymenobacteraceae</taxon>
        <taxon>Hymenobacter</taxon>
    </lineage>
</organism>
<evidence type="ECO:0000256" key="5">
    <source>
        <dbReference type="ARBA" id="ARBA00023136"/>
    </source>
</evidence>
<keyword evidence="5 7" id="KW-0472">Membrane</keyword>
<evidence type="ECO:0000256" key="2">
    <source>
        <dbReference type="ARBA" id="ARBA00022448"/>
    </source>
</evidence>
<dbReference type="Proteomes" id="UP001165296">
    <property type="component" value="Unassembled WGS sequence"/>
</dbReference>
<dbReference type="Pfam" id="PF13715">
    <property type="entry name" value="CarbopepD_reg_2"/>
    <property type="match status" value="1"/>
</dbReference>
<keyword evidence="8" id="KW-0732">Signal</keyword>
<keyword evidence="2 7" id="KW-0813">Transport</keyword>
<feature type="chain" id="PRO_5046859481" evidence="8">
    <location>
        <begin position="30"/>
        <end position="1040"/>
    </location>
</feature>
<evidence type="ECO:0000313" key="11">
    <source>
        <dbReference type="Proteomes" id="UP001165296"/>
    </source>
</evidence>
<proteinExistence type="inferred from homology"/>
<feature type="signal peptide" evidence="8">
    <location>
        <begin position="1"/>
        <end position="29"/>
    </location>
</feature>
<comment type="similarity">
    <text evidence="7">Belongs to the TonB-dependent receptor family.</text>
</comment>
<evidence type="ECO:0000256" key="8">
    <source>
        <dbReference type="SAM" id="SignalP"/>
    </source>
</evidence>
<sequence>MKKPVPKMGRITLPALLCCLPLQSALAAAAPVPATASHPVTVAADVTVSGRVVDGKGAALPGVTVLVKGTTNGASTNADGTFTISAPVGGTLVFSYVGYVRREIAVTEATTTLEVALAEDMKALSEVVVVGYLQQDRQNVTSAVSSLDVRETTKAPVPTLAQSIQGRTPGVQVEGSGAPGAVPNIVIRGVGSLALTSQPLYVIDGLWTDNIRDLSPNDIESATVLKDASSTAIYGSRGANGVILITTKRGAAGEPRISFNGYSGVESIYKKYDLTNHSEWADRSAVAYNNAGVPVLPGADKAGGTFTNAVDTDWQKEFFQTGRVQDYNLSFSGGTQAEKNASNFLISAGYFNQEGVVQGPKFERYSVRLNSGLRRGRLKLGQSALLTHVNTTLLNNVAFVDVLTMLPGIPVYDPTTVSGFGYGSAALFNYSVNPVGAQQILNRTQKNDRLQGSANAEFAFFDFLSYRLNLGLEMHLFADKDARKEGSIRLGDPVQGQTYLAENRGTQRTLLVENTLNFNKRFGNHNVNVVLGYSEQTYNADNTSGRSTGFQSVPQYYFVLNAATLASSATVGGLMDDWAKRSYFSQASYDYDNRYLLTASFRRDGSSRFDRNRQYGNFGAASVGWRVSEEQFFKDALPKVSNLKLRASYGVNGNDNLPGSYLYQATVNQNVNYVYGSGQVITNGAIQIGLESKDIRWEERYTTDVGLDLGLLDNRLTLAADYYVSNTKNALVNPPLPTYLGSYNAAPYTNLGEIQNKGFELALGYHDNRKDFTYGADLSLSTIKNEVLALSELQPNIPGALNLTRTTVGQPISRLFLIPMLGIFQSQSEIDNYKNSDGKVIQPTAKPGDVKYEDVDGDGVINTDLDRRFVGNPFPDLQFGLNLTAAYKGFDISVFLQGVTGNEVFNSTRASLDNLEGGSNFRRDIEPWTEQNHSTTTPRLVQGGSNGMNTLRQTTRWVEDGSYLRLRNIQLGYTLPKTLSNYVPGLGSVRVYVTGRNVFTLTKYTGFDPETPGVGTFGRGVDDGSYPNVRAFTGGVQVNF</sequence>
<dbReference type="NCBIfam" id="TIGR04057">
    <property type="entry name" value="SusC_RagA_signa"/>
    <property type="match status" value="1"/>
</dbReference>
<reference evidence="10" key="1">
    <citation type="submission" date="2021-10" db="EMBL/GenBank/DDBJ databases">
        <authorList>
            <person name="Dean J.D."/>
            <person name="Kim M.K."/>
            <person name="Newey C.N."/>
            <person name="Stoker T.S."/>
            <person name="Thompson D.W."/>
            <person name="Grose J.H."/>
        </authorList>
    </citation>
    <scope>NUCLEOTIDE SEQUENCE</scope>
    <source>
        <strain evidence="10">BT178</strain>
    </source>
</reference>
<dbReference type="InterPro" id="IPR012910">
    <property type="entry name" value="Plug_dom"/>
</dbReference>